<gene>
    <name evidence="1" type="ORF">EXIGLDRAFT_771100</name>
</gene>
<evidence type="ECO:0008006" key="3">
    <source>
        <dbReference type="Google" id="ProtNLM"/>
    </source>
</evidence>
<evidence type="ECO:0000313" key="1">
    <source>
        <dbReference type="EMBL" id="KZV90174.1"/>
    </source>
</evidence>
<dbReference type="Proteomes" id="UP000077266">
    <property type="component" value="Unassembled WGS sequence"/>
</dbReference>
<keyword evidence="2" id="KW-1185">Reference proteome</keyword>
<name>A0A165G993_EXIGL</name>
<protein>
    <recommendedName>
        <fullName evidence="3">F-box domain-containing protein</fullName>
    </recommendedName>
</protein>
<dbReference type="AlphaFoldDB" id="A0A165G993"/>
<accession>A0A165G993</accession>
<reference evidence="1 2" key="1">
    <citation type="journal article" date="2016" name="Mol. Biol. Evol.">
        <title>Comparative Genomics of Early-Diverging Mushroom-Forming Fungi Provides Insights into the Origins of Lignocellulose Decay Capabilities.</title>
        <authorList>
            <person name="Nagy L.G."/>
            <person name="Riley R."/>
            <person name="Tritt A."/>
            <person name="Adam C."/>
            <person name="Daum C."/>
            <person name="Floudas D."/>
            <person name="Sun H."/>
            <person name="Yadav J.S."/>
            <person name="Pangilinan J."/>
            <person name="Larsson K.H."/>
            <person name="Matsuura K."/>
            <person name="Barry K."/>
            <person name="Labutti K."/>
            <person name="Kuo R."/>
            <person name="Ohm R.A."/>
            <person name="Bhattacharya S.S."/>
            <person name="Shirouzu T."/>
            <person name="Yoshinaga Y."/>
            <person name="Martin F.M."/>
            <person name="Grigoriev I.V."/>
            <person name="Hibbett D.S."/>
        </authorList>
    </citation>
    <scope>NUCLEOTIDE SEQUENCE [LARGE SCALE GENOMIC DNA]</scope>
    <source>
        <strain evidence="1 2">HHB12029</strain>
    </source>
</reference>
<sequence length="400" mass="44617">MSDVYCFLCGANAEVAEQLEIDLAAALDLPRSRVPKAFLFSPEDELFQTSLALCAPHDDLLSPSAPTSTLAQLPASSSTIHLLRACVPGPRHAYAEIRHAPTDRAYWITSNSHIFGHEGCFRILQNVLRRDDWVERFWAVVRKANLAHPAANGISGVDYGEEVDRTQGRTAVLPLGNFDGPDEVRAVVEAGDEAVDEYWVGRGAMWVFSRPDAFPVQEALENTFAPIHLPPRPSRHSRMLSKFEALPVELLCAVAREMDTLPELLDLLRVSKTIRHKLVSSLDLLVRHLIRPHFLPPFALHIGGFDSSDSVSLVEDMLWSRSSSRSTTPDSVLDVRRPFDVDTPATTPTDSVRPPFPWLRYARECARSASMRNRQRIIWICEQIADMVDELTEADIHGAG</sequence>
<evidence type="ECO:0000313" key="2">
    <source>
        <dbReference type="Proteomes" id="UP000077266"/>
    </source>
</evidence>
<dbReference type="InParanoid" id="A0A165G993"/>
<organism evidence="1 2">
    <name type="scientific">Exidia glandulosa HHB12029</name>
    <dbReference type="NCBI Taxonomy" id="1314781"/>
    <lineage>
        <taxon>Eukaryota</taxon>
        <taxon>Fungi</taxon>
        <taxon>Dikarya</taxon>
        <taxon>Basidiomycota</taxon>
        <taxon>Agaricomycotina</taxon>
        <taxon>Agaricomycetes</taxon>
        <taxon>Auriculariales</taxon>
        <taxon>Exidiaceae</taxon>
        <taxon>Exidia</taxon>
    </lineage>
</organism>
<dbReference type="OrthoDB" id="3055280at2759"/>
<proteinExistence type="predicted"/>
<dbReference type="EMBL" id="KV426055">
    <property type="protein sequence ID" value="KZV90174.1"/>
    <property type="molecule type" value="Genomic_DNA"/>
</dbReference>